<dbReference type="NCBIfam" id="TIGR03454">
    <property type="entry name" value="partition_RepB"/>
    <property type="match status" value="1"/>
</dbReference>
<accession>A0AAF1K9D2</accession>
<evidence type="ECO:0000313" key="3">
    <source>
        <dbReference type="EMBL" id="WFR98692.1"/>
    </source>
</evidence>
<dbReference type="NCBIfam" id="TIGR00180">
    <property type="entry name" value="parB_part"/>
    <property type="match status" value="1"/>
</dbReference>
<proteinExistence type="inferred from homology"/>
<dbReference type="RefSeq" id="WP_111221400.1">
    <property type="nucleotide sequence ID" value="NZ_CP117258.1"/>
</dbReference>
<dbReference type="InterPro" id="IPR017819">
    <property type="entry name" value="Plasmid_partition_RepB"/>
</dbReference>
<dbReference type="Pfam" id="PF02195">
    <property type="entry name" value="ParB_N"/>
    <property type="match status" value="1"/>
</dbReference>
<dbReference type="Proteomes" id="UP000249499">
    <property type="component" value="Plasmid unnamed1"/>
</dbReference>
<dbReference type="EMBL" id="CP117258">
    <property type="protein sequence ID" value="WFR98692.1"/>
    <property type="molecule type" value="Genomic_DNA"/>
</dbReference>
<dbReference type="Gene3D" id="3.90.1530.30">
    <property type="match status" value="1"/>
</dbReference>
<dbReference type="InterPro" id="IPR037972">
    <property type="entry name" value="RepB_N"/>
</dbReference>
<dbReference type="AlphaFoldDB" id="A0AAF1K9D2"/>
<evidence type="ECO:0000256" key="1">
    <source>
        <dbReference type="ARBA" id="ARBA00006295"/>
    </source>
</evidence>
<dbReference type="GO" id="GO:0005694">
    <property type="term" value="C:chromosome"/>
    <property type="evidence" value="ECO:0007669"/>
    <property type="project" value="TreeGrafter"/>
</dbReference>
<name>A0AAF1K9D2_9HYPH</name>
<dbReference type="InterPro" id="IPR050336">
    <property type="entry name" value="Chromosome_partition/occlusion"/>
</dbReference>
<dbReference type="Gene3D" id="1.10.10.2830">
    <property type="match status" value="1"/>
</dbReference>
<reference evidence="4" key="2">
    <citation type="journal article" date="2023" name="MicrobiologyOpen">
        <title>Genomics of the tumorigenes clade of the family Rhizobiaceae and description of Rhizobium rhododendri sp. nov.</title>
        <authorList>
            <person name="Kuzmanovic N."/>
            <person name="diCenzo G.C."/>
            <person name="Bunk B."/>
            <person name="Sproeer C."/>
            <person name="Fruehling A."/>
            <person name="Neumann-Schaal M."/>
            <person name="Overmann J."/>
            <person name="Smalla K."/>
        </authorList>
    </citation>
    <scope>NUCLEOTIDE SEQUENCE [LARGE SCALE GENOMIC DNA]</scope>
    <source>
        <strain evidence="4">1078</strain>
        <plasmid evidence="4">unnamed1</plasmid>
    </source>
</reference>
<dbReference type="PANTHER" id="PTHR33375:SF1">
    <property type="entry name" value="CHROMOSOME-PARTITIONING PROTEIN PARB-RELATED"/>
    <property type="match status" value="1"/>
</dbReference>
<feature type="domain" description="ParB-like N-terminal" evidence="2">
    <location>
        <begin position="55"/>
        <end position="146"/>
    </location>
</feature>
<dbReference type="InterPro" id="IPR011111">
    <property type="entry name" value="Plasmid_RepB"/>
</dbReference>
<evidence type="ECO:0000259" key="2">
    <source>
        <dbReference type="SMART" id="SM00470"/>
    </source>
</evidence>
<keyword evidence="4" id="KW-1185">Reference proteome</keyword>
<dbReference type="GO" id="GO:0007059">
    <property type="term" value="P:chromosome segregation"/>
    <property type="evidence" value="ECO:0007669"/>
    <property type="project" value="TreeGrafter"/>
</dbReference>
<dbReference type="SUPFAM" id="SSF110849">
    <property type="entry name" value="ParB/Sulfiredoxin"/>
    <property type="match status" value="1"/>
</dbReference>
<organism evidence="3 4">
    <name type="scientific">Rhizobium tumorigenes</name>
    <dbReference type="NCBI Taxonomy" id="2041385"/>
    <lineage>
        <taxon>Bacteria</taxon>
        <taxon>Pseudomonadati</taxon>
        <taxon>Pseudomonadota</taxon>
        <taxon>Alphaproteobacteria</taxon>
        <taxon>Hyphomicrobiales</taxon>
        <taxon>Rhizobiaceae</taxon>
        <taxon>Rhizobium/Agrobacterium group</taxon>
        <taxon>Rhizobium</taxon>
    </lineage>
</organism>
<dbReference type="KEGG" id="rtu:PR017_23610"/>
<dbReference type="InterPro" id="IPR004437">
    <property type="entry name" value="ParB/RepB/Spo0J"/>
</dbReference>
<dbReference type="SMART" id="SM00470">
    <property type="entry name" value="ParB"/>
    <property type="match status" value="1"/>
</dbReference>
<dbReference type="GO" id="GO:0003677">
    <property type="term" value="F:DNA binding"/>
    <property type="evidence" value="ECO:0007669"/>
    <property type="project" value="InterPro"/>
</dbReference>
<sequence length="325" mass="36370">MARKNPFAHVMDDRVSDETRPVLDYTIKGASRSILNSIDELASRADKLLEGETIVELDPDVVDGSFIKDRLEDDAKEFEELVNGIRERGQDSPILVRPHPKAVGRYMVVFGHRRLRAAKTLGRKVRAVVKAMEDREHVVAQGQENSARANLSFIERAVFAGELSRLHYDNDNHIIMTALSLDRATLSKMLAVTSIPPEILEAIGAAKSIGRDRWYELKILLEKPSSLDKAMAFIGNPEFAEATSDERFNRLMSHLKQSKRVASKVREKSWSLADKSVSVTAKHDGRTFSLALKSKDAAAFGEYLSENLEQLYQTFSSRDANKAGD</sequence>
<evidence type="ECO:0000313" key="4">
    <source>
        <dbReference type="Proteomes" id="UP000249499"/>
    </source>
</evidence>
<keyword evidence="3" id="KW-0614">Plasmid</keyword>
<reference evidence="3 4" key="1">
    <citation type="journal article" date="2018" name="Sci. Rep.">
        <title>Rhizobium tumorigenes sp. nov., a novel plant tumorigenic bacterium isolated from cane gall tumors on thornless blackberry.</title>
        <authorList>
            <person name="Kuzmanovi N."/>
            <person name="Smalla K."/>
            <person name="Gronow S."/>
            <person name="PuBawska J."/>
        </authorList>
    </citation>
    <scope>NUCLEOTIDE SEQUENCE [LARGE SCALE GENOMIC DNA]</scope>
    <source>
        <strain evidence="3 4">1078</strain>
    </source>
</reference>
<geneLocation type="plasmid" evidence="3 4">
    <name>unnamed1</name>
</geneLocation>
<dbReference type="CDD" id="cd16405">
    <property type="entry name" value="RepB_like_N"/>
    <property type="match status" value="1"/>
</dbReference>
<protein>
    <submittedName>
        <fullName evidence="3">Plasmid partitioning protein RepB</fullName>
    </submittedName>
</protein>
<dbReference type="SUPFAM" id="SSF109709">
    <property type="entry name" value="KorB DNA-binding domain-like"/>
    <property type="match status" value="1"/>
</dbReference>
<dbReference type="PANTHER" id="PTHR33375">
    <property type="entry name" value="CHROMOSOME-PARTITIONING PROTEIN PARB-RELATED"/>
    <property type="match status" value="1"/>
</dbReference>
<dbReference type="Pfam" id="PF07506">
    <property type="entry name" value="RepB"/>
    <property type="match status" value="1"/>
</dbReference>
<gene>
    <name evidence="3" type="primary">repB</name>
    <name evidence="3" type="ORF">PR017_23610</name>
</gene>
<comment type="similarity">
    <text evidence="1">Belongs to the ParB family.</text>
</comment>
<dbReference type="InterPro" id="IPR003115">
    <property type="entry name" value="ParB_N"/>
</dbReference>
<dbReference type="InterPro" id="IPR036086">
    <property type="entry name" value="ParB/Sulfiredoxin_sf"/>
</dbReference>